<keyword evidence="6 9" id="KW-0238">DNA-binding</keyword>
<dbReference type="FunFam" id="1.10.10.10:FF:000018">
    <property type="entry name" value="DNA-binding response regulator ResD"/>
    <property type="match status" value="1"/>
</dbReference>
<evidence type="ECO:0000256" key="5">
    <source>
        <dbReference type="ARBA" id="ARBA00023015"/>
    </source>
</evidence>
<evidence type="ECO:0000256" key="2">
    <source>
        <dbReference type="ARBA" id="ARBA00022490"/>
    </source>
</evidence>
<dbReference type="Gene3D" id="3.40.50.2300">
    <property type="match status" value="1"/>
</dbReference>
<dbReference type="RefSeq" id="WP_103269128.1">
    <property type="nucleotide sequence ID" value="NZ_CABIVY010000006.1"/>
</dbReference>
<dbReference type="SUPFAM" id="SSF52172">
    <property type="entry name" value="CheY-like"/>
    <property type="match status" value="1"/>
</dbReference>
<dbReference type="AlphaFoldDB" id="A0AAX3W376"/>
<dbReference type="InterPro" id="IPR001789">
    <property type="entry name" value="Sig_transdc_resp-reg_receiver"/>
</dbReference>
<dbReference type="GO" id="GO:0000976">
    <property type="term" value="F:transcription cis-regulatory region binding"/>
    <property type="evidence" value="ECO:0007669"/>
    <property type="project" value="TreeGrafter"/>
</dbReference>
<dbReference type="GeneID" id="99675553"/>
<dbReference type="InterPro" id="IPR036388">
    <property type="entry name" value="WH-like_DNA-bd_sf"/>
</dbReference>
<keyword evidence="4" id="KW-0902">Two-component regulatory system</keyword>
<dbReference type="Gene3D" id="1.10.10.10">
    <property type="entry name" value="Winged helix-like DNA-binding domain superfamily/Winged helix DNA-binding domain"/>
    <property type="match status" value="1"/>
</dbReference>
<dbReference type="Proteomes" id="UP001223261">
    <property type="component" value="Chromosome"/>
</dbReference>
<dbReference type="GO" id="GO:0006355">
    <property type="term" value="P:regulation of DNA-templated transcription"/>
    <property type="evidence" value="ECO:0007669"/>
    <property type="project" value="InterPro"/>
</dbReference>
<dbReference type="PROSITE" id="PS50110">
    <property type="entry name" value="RESPONSE_REGULATORY"/>
    <property type="match status" value="1"/>
</dbReference>
<evidence type="ECO:0000259" key="10">
    <source>
        <dbReference type="PROSITE" id="PS50110"/>
    </source>
</evidence>
<evidence type="ECO:0000259" key="11">
    <source>
        <dbReference type="PROSITE" id="PS51755"/>
    </source>
</evidence>
<dbReference type="SMART" id="SM00862">
    <property type="entry name" value="Trans_reg_C"/>
    <property type="match status" value="1"/>
</dbReference>
<dbReference type="EMBL" id="CP118848">
    <property type="protein sequence ID" value="WHI59713.1"/>
    <property type="molecule type" value="Genomic_DNA"/>
</dbReference>
<evidence type="ECO:0000256" key="6">
    <source>
        <dbReference type="ARBA" id="ARBA00023125"/>
    </source>
</evidence>
<organism evidence="12 13">
    <name type="scientific">Mammaliicoccus lentus</name>
    <name type="common">Staphylococcus lentus</name>
    <dbReference type="NCBI Taxonomy" id="42858"/>
    <lineage>
        <taxon>Bacteria</taxon>
        <taxon>Bacillati</taxon>
        <taxon>Bacillota</taxon>
        <taxon>Bacilli</taxon>
        <taxon>Bacillales</taxon>
        <taxon>Staphylococcaceae</taxon>
        <taxon>Mammaliicoccus</taxon>
    </lineage>
</organism>
<evidence type="ECO:0000256" key="8">
    <source>
        <dbReference type="PROSITE-ProRule" id="PRU00169"/>
    </source>
</evidence>
<dbReference type="SMART" id="SM00448">
    <property type="entry name" value="REC"/>
    <property type="match status" value="1"/>
</dbReference>
<dbReference type="PANTHER" id="PTHR48111:SF52">
    <property type="entry name" value="TRANSCRIPTIONAL REGULATORY PROTEIN YVRH"/>
    <property type="match status" value="1"/>
</dbReference>
<feature type="domain" description="OmpR/PhoB-type" evidence="11">
    <location>
        <begin position="120"/>
        <end position="219"/>
    </location>
</feature>
<dbReference type="PROSITE" id="PS51755">
    <property type="entry name" value="OMPR_PHOB"/>
    <property type="match status" value="1"/>
</dbReference>
<name>A0AAX3W376_MAMLE</name>
<evidence type="ECO:0000256" key="7">
    <source>
        <dbReference type="ARBA" id="ARBA00023163"/>
    </source>
</evidence>
<dbReference type="GO" id="GO:0032993">
    <property type="term" value="C:protein-DNA complex"/>
    <property type="evidence" value="ECO:0007669"/>
    <property type="project" value="TreeGrafter"/>
</dbReference>
<evidence type="ECO:0000256" key="1">
    <source>
        <dbReference type="ARBA" id="ARBA00004496"/>
    </source>
</evidence>
<evidence type="ECO:0000256" key="3">
    <source>
        <dbReference type="ARBA" id="ARBA00022553"/>
    </source>
</evidence>
<dbReference type="Gene3D" id="6.10.250.690">
    <property type="match status" value="1"/>
</dbReference>
<keyword evidence="3 8" id="KW-0597">Phosphoprotein</keyword>
<keyword evidence="5" id="KW-0805">Transcription regulation</keyword>
<dbReference type="Pfam" id="PF00072">
    <property type="entry name" value="Response_reg"/>
    <property type="match status" value="1"/>
</dbReference>
<dbReference type="Pfam" id="PF00486">
    <property type="entry name" value="Trans_reg_C"/>
    <property type="match status" value="1"/>
</dbReference>
<dbReference type="CDD" id="cd17574">
    <property type="entry name" value="REC_OmpR"/>
    <property type="match status" value="1"/>
</dbReference>
<gene>
    <name evidence="12" type="ORF">PYH69_13510</name>
</gene>
<comment type="subcellular location">
    <subcellularLocation>
        <location evidence="1">Cytoplasm</location>
    </subcellularLocation>
</comment>
<dbReference type="CDD" id="cd00383">
    <property type="entry name" value="trans_reg_C"/>
    <property type="match status" value="1"/>
</dbReference>
<dbReference type="GO" id="GO:0000156">
    <property type="term" value="F:phosphorelay response regulator activity"/>
    <property type="evidence" value="ECO:0007669"/>
    <property type="project" value="TreeGrafter"/>
</dbReference>
<evidence type="ECO:0000313" key="12">
    <source>
        <dbReference type="EMBL" id="WHI59713.1"/>
    </source>
</evidence>
<sequence length="223" mass="25841">MAAKILIVEDDIDIQSLIRITLSNKQLGDLYTANDINEATNLLKSHVFDVMLLDLNLKSENGYELLKYIKNQNTKLLIVTAKDSEIDTYRGFELGAVDYIKKPFDPIELAYRVGVHIDKSNVHTNNRLEVNLDTADVSFKNKIINLTTREYDLLIYFIKNQNRILTKDQIYDNVWGYSISVDDNTLMVHIRTLRKKIEENPNKPELIQTVRGKGYIYRSNNNE</sequence>
<feature type="domain" description="Response regulatory" evidence="10">
    <location>
        <begin position="4"/>
        <end position="117"/>
    </location>
</feature>
<feature type="modified residue" description="4-aspartylphosphate" evidence="8">
    <location>
        <position position="54"/>
    </location>
</feature>
<dbReference type="InterPro" id="IPR001867">
    <property type="entry name" value="OmpR/PhoB-type_DNA-bd"/>
</dbReference>
<feature type="DNA-binding region" description="OmpR/PhoB-type" evidence="9">
    <location>
        <begin position="120"/>
        <end position="219"/>
    </location>
</feature>
<proteinExistence type="predicted"/>
<dbReference type="PANTHER" id="PTHR48111">
    <property type="entry name" value="REGULATOR OF RPOS"/>
    <property type="match status" value="1"/>
</dbReference>
<protein>
    <submittedName>
        <fullName evidence="12">Response regulator transcription factor</fullName>
    </submittedName>
</protein>
<evidence type="ECO:0000313" key="13">
    <source>
        <dbReference type="Proteomes" id="UP001223261"/>
    </source>
</evidence>
<evidence type="ECO:0000256" key="4">
    <source>
        <dbReference type="ARBA" id="ARBA00023012"/>
    </source>
</evidence>
<keyword evidence="2" id="KW-0963">Cytoplasm</keyword>
<accession>A0AAX3W376</accession>
<dbReference type="GO" id="GO:0005829">
    <property type="term" value="C:cytosol"/>
    <property type="evidence" value="ECO:0007669"/>
    <property type="project" value="TreeGrafter"/>
</dbReference>
<dbReference type="InterPro" id="IPR039420">
    <property type="entry name" value="WalR-like"/>
</dbReference>
<keyword evidence="7" id="KW-0804">Transcription</keyword>
<reference evidence="12" key="1">
    <citation type="journal article" date="2023" name="Antibiotics">
        <title>Prevalence and Molecular Characterization of Methicillin-Resistant Staphylococci (MRS) and Mammaliicocci (MRM) in Dromedary Camels from Algeria: First Detection of SCCmec-mecC Hybrid in Methicillin-Resistant Mammaliicoccus lentus.</title>
        <authorList>
            <person name="Belhout C."/>
            <person name="Boyen F."/>
            <person name="Vereecke N."/>
            <person name="Theuns S."/>
            <person name="Taibi N."/>
            <person name="Stegger M."/>
            <person name="de la Fe-Rodriguez P.Y."/>
            <person name="Bouayad L."/>
            <person name="Elgroud R."/>
            <person name="Butaye P."/>
        </authorList>
    </citation>
    <scope>NUCLEOTIDE SEQUENCE</scope>
    <source>
        <strain evidence="12">7048</strain>
    </source>
</reference>
<evidence type="ECO:0000256" key="9">
    <source>
        <dbReference type="PROSITE-ProRule" id="PRU01091"/>
    </source>
</evidence>
<dbReference type="InterPro" id="IPR011006">
    <property type="entry name" value="CheY-like_superfamily"/>
</dbReference>